<accession>A0ABM0ZZR7</accession>
<name>A0ABM0ZZR7_APLCA</name>
<reference evidence="4" key="1">
    <citation type="submission" date="2025-08" db="UniProtKB">
        <authorList>
            <consortium name="RefSeq"/>
        </authorList>
    </citation>
    <scope>IDENTIFICATION</scope>
</reference>
<keyword evidence="3" id="KW-1185">Reference proteome</keyword>
<evidence type="ECO:0000313" key="3">
    <source>
        <dbReference type="Proteomes" id="UP000694888"/>
    </source>
</evidence>
<feature type="transmembrane region" description="Helical" evidence="1">
    <location>
        <begin position="33"/>
        <end position="58"/>
    </location>
</feature>
<protein>
    <submittedName>
        <fullName evidence="4">Uncharacterized protein LOC101852999 isoform X1</fullName>
    </submittedName>
</protein>
<feature type="signal peptide" evidence="2">
    <location>
        <begin position="1"/>
        <end position="23"/>
    </location>
</feature>
<dbReference type="GeneID" id="101852999"/>
<keyword evidence="1" id="KW-0812">Transmembrane</keyword>
<evidence type="ECO:0000313" key="4">
    <source>
        <dbReference type="RefSeq" id="XP_012937893.1"/>
    </source>
</evidence>
<proteinExistence type="predicted"/>
<evidence type="ECO:0000256" key="2">
    <source>
        <dbReference type="SAM" id="SignalP"/>
    </source>
</evidence>
<feature type="chain" id="PRO_5045671665" evidence="2">
    <location>
        <begin position="24"/>
        <end position="259"/>
    </location>
</feature>
<organism evidence="3 4">
    <name type="scientific">Aplysia californica</name>
    <name type="common">California sea hare</name>
    <dbReference type="NCBI Taxonomy" id="6500"/>
    <lineage>
        <taxon>Eukaryota</taxon>
        <taxon>Metazoa</taxon>
        <taxon>Spiralia</taxon>
        <taxon>Lophotrochozoa</taxon>
        <taxon>Mollusca</taxon>
        <taxon>Gastropoda</taxon>
        <taxon>Heterobranchia</taxon>
        <taxon>Euthyneura</taxon>
        <taxon>Tectipleura</taxon>
        <taxon>Aplysiida</taxon>
        <taxon>Aplysioidea</taxon>
        <taxon>Aplysiidae</taxon>
        <taxon>Aplysia</taxon>
    </lineage>
</organism>
<keyword evidence="1" id="KW-0472">Membrane</keyword>
<gene>
    <name evidence="4" type="primary">LOC101852999</name>
</gene>
<keyword evidence="1" id="KW-1133">Transmembrane helix</keyword>
<dbReference type="Proteomes" id="UP000694888">
    <property type="component" value="Unplaced"/>
</dbReference>
<keyword evidence="2" id="KW-0732">Signal</keyword>
<sequence length="259" mass="28690">MERINRLSAFLFVVITCVSGVEGATKDIVGLAVAASISFLLLFIVVFFIGLSFSWSAWIKTWFRNRGKVKMPRAYFKKKEEAKNRLLSATISHASASVINGHPPAQSVDRAVASFAPSIYSKASWVQGWSQRSHNFSNVYEEQDMTLALGEEKDDEFKIETVLVDNEVLDVGPFKSVQPDEQPTKGDIYPEPYIYTTADKLPSVKEDNAAASPTFITQLEPEMLASNSTPGEMKESQVGPVIIQEAENISTFDGNLVRL</sequence>
<dbReference type="RefSeq" id="XP_012937893.1">
    <property type="nucleotide sequence ID" value="XM_013082439.2"/>
</dbReference>
<evidence type="ECO:0000256" key="1">
    <source>
        <dbReference type="SAM" id="Phobius"/>
    </source>
</evidence>